<reference evidence="1" key="2">
    <citation type="journal article" date="2015" name="Data Brief">
        <title>Shoot transcriptome of the giant reed, Arundo donax.</title>
        <authorList>
            <person name="Barrero R.A."/>
            <person name="Guerrero F.D."/>
            <person name="Moolhuijzen P."/>
            <person name="Goolsby J.A."/>
            <person name="Tidwell J."/>
            <person name="Bellgard S.E."/>
            <person name="Bellgard M.I."/>
        </authorList>
    </citation>
    <scope>NUCLEOTIDE SEQUENCE</scope>
    <source>
        <tissue evidence="1">Shoot tissue taken approximately 20 cm above the soil surface</tissue>
    </source>
</reference>
<organism evidence="1">
    <name type="scientific">Arundo donax</name>
    <name type="common">Giant reed</name>
    <name type="synonym">Donax arundinaceus</name>
    <dbReference type="NCBI Taxonomy" id="35708"/>
    <lineage>
        <taxon>Eukaryota</taxon>
        <taxon>Viridiplantae</taxon>
        <taxon>Streptophyta</taxon>
        <taxon>Embryophyta</taxon>
        <taxon>Tracheophyta</taxon>
        <taxon>Spermatophyta</taxon>
        <taxon>Magnoliopsida</taxon>
        <taxon>Liliopsida</taxon>
        <taxon>Poales</taxon>
        <taxon>Poaceae</taxon>
        <taxon>PACMAD clade</taxon>
        <taxon>Arundinoideae</taxon>
        <taxon>Arundineae</taxon>
        <taxon>Arundo</taxon>
    </lineage>
</organism>
<reference evidence="1" key="1">
    <citation type="submission" date="2014-09" db="EMBL/GenBank/DDBJ databases">
        <authorList>
            <person name="Magalhaes I.L.F."/>
            <person name="Oliveira U."/>
            <person name="Santos F.R."/>
            <person name="Vidigal T.H.D.A."/>
            <person name="Brescovit A.D."/>
            <person name="Santos A.J."/>
        </authorList>
    </citation>
    <scope>NUCLEOTIDE SEQUENCE</scope>
    <source>
        <tissue evidence="1">Shoot tissue taken approximately 20 cm above the soil surface</tissue>
    </source>
</reference>
<name>A0A0A9BQV2_ARUDO</name>
<proteinExistence type="predicted"/>
<dbReference type="AlphaFoldDB" id="A0A0A9BQV2"/>
<protein>
    <submittedName>
        <fullName evidence="1">Uncharacterized protein</fullName>
    </submittedName>
</protein>
<dbReference type="EMBL" id="GBRH01236283">
    <property type="protein sequence ID" value="JAD61612.1"/>
    <property type="molecule type" value="Transcribed_RNA"/>
</dbReference>
<accession>A0A0A9BQV2</accession>
<evidence type="ECO:0000313" key="1">
    <source>
        <dbReference type="EMBL" id="JAD61612.1"/>
    </source>
</evidence>
<sequence length="100" mass="11925">MLLPLSLPLYSNYCNTLPMSIRKEQHEFFLVSYKKVKYCSYYLMITKSGCNTSNYQKQNRKKWIEIHEAAIEGSKSLKFLFVCTYFIHVSEMLQKVHSKR</sequence>